<comment type="caution">
    <text evidence="2">The sequence shown here is derived from an EMBL/GenBank/DDBJ whole genome shotgun (WGS) entry which is preliminary data.</text>
</comment>
<sequence>MVTVTDREVAFSFYRPMATQVFVAGDFNGWRPAELPMKRNDEGYWQAKMALPPGVFKFRYCADGLWYCDFASFGIEYGPFGPNSVVRVARRPLPV</sequence>
<feature type="domain" description="Glycoside hydrolase family 13 N-terminal" evidence="1">
    <location>
        <begin position="7"/>
        <end position="61"/>
    </location>
</feature>
<reference evidence="2" key="1">
    <citation type="journal article" date="2015" name="Nature">
        <title>Complex archaea that bridge the gap between prokaryotes and eukaryotes.</title>
        <authorList>
            <person name="Spang A."/>
            <person name="Saw J.H."/>
            <person name="Jorgensen S.L."/>
            <person name="Zaremba-Niedzwiedzka K."/>
            <person name="Martijn J."/>
            <person name="Lind A.E."/>
            <person name="van Eijk R."/>
            <person name="Schleper C."/>
            <person name="Guy L."/>
            <person name="Ettema T.J."/>
        </authorList>
    </citation>
    <scope>NUCLEOTIDE SEQUENCE</scope>
</reference>
<dbReference type="AlphaFoldDB" id="A0A0F9HZD2"/>
<dbReference type="InterPro" id="IPR014756">
    <property type="entry name" value="Ig_E-set"/>
</dbReference>
<dbReference type="GO" id="GO:0005975">
    <property type="term" value="P:carbohydrate metabolic process"/>
    <property type="evidence" value="ECO:0007669"/>
    <property type="project" value="InterPro"/>
</dbReference>
<dbReference type="GO" id="GO:0004553">
    <property type="term" value="F:hydrolase activity, hydrolyzing O-glycosyl compounds"/>
    <property type="evidence" value="ECO:0007669"/>
    <property type="project" value="InterPro"/>
</dbReference>
<dbReference type="EMBL" id="LAZR01013688">
    <property type="protein sequence ID" value="KKM20826.1"/>
    <property type="molecule type" value="Genomic_DNA"/>
</dbReference>
<dbReference type="InterPro" id="IPR013783">
    <property type="entry name" value="Ig-like_fold"/>
</dbReference>
<dbReference type="Pfam" id="PF02922">
    <property type="entry name" value="CBM_48"/>
    <property type="match status" value="1"/>
</dbReference>
<organism evidence="2">
    <name type="scientific">marine sediment metagenome</name>
    <dbReference type="NCBI Taxonomy" id="412755"/>
    <lineage>
        <taxon>unclassified sequences</taxon>
        <taxon>metagenomes</taxon>
        <taxon>ecological metagenomes</taxon>
    </lineage>
</organism>
<dbReference type="SUPFAM" id="SSF81296">
    <property type="entry name" value="E set domains"/>
    <property type="match status" value="1"/>
</dbReference>
<accession>A0A0F9HZD2</accession>
<protein>
    <recommendedName>
        <fullName evidence="1">Glycoside hydrolase family 13 N-terminal domain-containing protein</fullName>
    </recommendedName>
</protein>
<evidence type="ECO:0000259" key="1">
    <source>
        <dbReference type="Pfam" id="PF02922"/>
    </source>
</evidence>
<evidence type="ECO:0000313" key="2">
    <source>
        <dbReference type="EMBL" id="KKM20826.1"/>
    </source>
</evidence>
<proteinExistence type="predicted"/>
<dbReference type="InterPro" id="IPR004193">
    <property type="entry name" value="Glyco_hydro_13_N"/>
</dbReference>
<gene>
    <name evidence="2" type="ORF">LCGC14_1641570</name>
</gene>
<name>A0A0F9HZD2_9ZZZZ</name>
<dbReference type="Gene3D" id="2.60.40.10">
    <property type="entry name" value="Immunoglobulins"/>
    <property type="match status" value="1"/>
</dbReference>